<feature type="compositionally biased region" description="Basic and acidic residues" evidence="1">
    <location>
        <begin position="30"/>
        <end position="44"/>
    </location>
</feature>
<dbReference type="EMBL" id="LSRX01005542">
    <property type="protein sequence ID" value="OLP73406.1"/>
    <property type="molecule type" value="Genomic_DNA"/>
</dbReference>
<dbReference type="OrthoDB" id="408095at2759"/>
<feature type="compositionally biased region" description="Basic and acidic residues" evidence="1">
    <location>
        <begin position="1"/>
        <end position="12"/>
    </location>
</feature>
<feature type="region of interest" description="Disordered" evidence="1">
    <location>
        <begin position="1"/>
        <end position="48"/>
    </location>
</feature>
<comment type="caution">
    <text evidence="2">The sequence shown here is derived from an EMBL/GenBank/DDBJ whole genome shotgun (WGS) entry which is preliminary data.</text>
</comment>
<reference evidence="2 3" key="1">
    <citation type="submission" date="2016-02" db="EMBL/GenBank/DDBJ databases">
        <title>Genome analysis of coral dinoflagellate symbionts highlights evolutionary adaptations to a symbiotic lifestyle.</title>
        <authorList>
            <person name="Aranda M."/>
            <person name="Li Y."/>
            <person name="Liew Y.J."/>
            <person name="Baumgarten S."/>
            <person name="Simakov O."/>
            <person name="Wilson M."/>
            <person name="Piel J."/>
            <person name="Ashoor H."/>
            <person name="Bougouffa S."/>
            <person name="Bajic V.B."/>
            <person name="Ryu T."/>
            <person name="Ravasi T."/>
            <person name="Bayer T."/>
            <person name="Micklem G."/>
            <person name="Kim H."/>
            <person name="Bhak J."/>
            <person name="Lajeunesse T.C."/>
            <person name="Voolstra C.R."/>
        </authorList>
    </citation>
    <scope>NUCLEOTIDE SEQUENCE [LARGE SCALE GENOMIC DNA]</scope>
    <source>
        <strain evidence="2 3">CCMP2467</strain>
    </source>
</reference>
<evidence type="ECO:0000313" key="3">
    <source>
        <dbReference type="Proteomes" id="UP000186817"/>
    </source>
</evidence>
<sequence>MQDEHSKVKAAEKPSLQLARAEEQDEEDEAARQEDLANRARRSDVPAPILEKAKLAQKNRKYGELLDLFAECGENWAECRISSTSSTDDKRSVVGGQTYKRYKDLVSEHGKDNADRLRAEKKAKQSALGDAYEGVPWWYSHPDFGDLEETRLNLKCYANYFWGLRL</sequence>
<proteinExistence type="predicted"/>
<accession>A0A1Q9BRX3</accession>
<evidence type="ECO:0000256" key="1">
    <source>
        <dbReference type="SAM" id="MobiDB-lite"/>
    </source>
</evidence>
<organism evidence="2 3">
    <name type="scientific">Symbiodinium microadriaticum</name>
    <name type="common">Dinoflagellate</name>
    <name type="synonym">Zooxanthella microadriatica</name>
    <dbReference type="NCBI Taxonomy" id="2951"/>
    <lineage>
        <taxon>Eukaryota</taxon>
        <taxon>Sar</taxon>
        <taxon>Alveolata</taxon>
        <taxon>Dinophyceae</taxon>
        <taxon>Suessiales</taxon>
        <taxon>Symbiodiniaceae</taxon>
        <taxon>Symbiodinium</taxon>
    </lineage>
</organism>
<evidence type="ECO:0000313" key="2">
    <source>
        <dbReference type="EMBL" id="OLP73406.1"/>
    </source>
</evidence>
<protein>
    <submittedName>
        <fullName evidence="2">Uncharacterized protein</fullName>
    </submittedName>
</protein>
<dbReference type="AlphaFoldDB" id="A0A1Q9BRX3"/>
<dbReference type="Proteomes" id="UP000186817">
    <property type="component" value="Unassembled WGS sequence"/>
</dbReference>
<gene>
    <name evidence="2" type="ORF">AK812_SmicGene47360</name>
</gene>
<keyword evidence="3" id="KW-1185">Reference proteome</keyword>
<name>A0A1Q9BRX3_SYMMI</name>